<proteinExistence type="predicted"/>
<evidence type="ECO:0000259" key="1">
    <source>
        <dbReference type="Pfam" id="PF26504"/>
    </source>
</evidence>
<feature type="domain" description="DUF8168" evidence="2">
    <location>
        <begin position="7"/>
        <end position="97"/>
    </location>
</feature>
<dbReference type="GeneID" id="91108191"/>
<protein>
    <recommendedName>
        <fullName evidence="4">DUF4145 domain-containing protein</fullName>
    </recommendedName>
</protein>
<evidence type="ECO:0008006" key="4">
    <source>
        <dbReference type="Google" id="ProtNLM"/>
    </source>
</evidence>
<evidence type="ECO:0000259" key="2">
    <source>
        <dbReference type="Pfam" id="PF26505"/>
    </source>
</evidence>
<dbReference type="RefSeq" id="WP_353634728.1">
    <property type="nucleotide sequence ID" value="NZ_CP159204.1"/>
</dbReference>
<dbReference type="Pfam" id="PF26504">
    <property type="entry name" value="DUF8168_C"/>
    <property type="match status" value="1"/>
</dbReference>
<accession>A0AAU8CDJ0</accession>
<organism evidence="3">
    <name type="scientific">Halobacterium sp. NMX12-1</name>
    <dbReference type="NCBI Taxonomy" id="3166650"/>
    <lineage>
        <taxon>Archaea</taxon>
        <taxon>Methanobacteriati</taxon>
        <taxon>Methanobacteriota</taxon>
        <taxon>Stenosarchaea group</taxon>
        <taxon>Halobacteria</taxon>
        <taxon>Halobacteriales</taxon>
        <taxon>Halobacteriaceae</taxon>
        <taxon>Halobacterium</taxon>
    </lineage>
</organism>
<name>A0AAU8CDJ0_9EURY</name>
<dbReference type="Pfam" id="PF26505">
    <property type="entry name" value="DUF8168_N"/>
    <property type="match status" value="1"/>
</dbReference>
<dbReference type="InterPro" id="IPR059013">
    <property type="entry name" value="DUF8168_N"/>
</dbReference>
<sequence>MSEGSRYVFTGRVIPERSNVHIQSLEAHSEYGKLDISIASSQIQAVLDSEDGIENIHTARNSVKSAVHEILDIFSFTHGYSYSIEITSVTYPNNRHRVFGVDVGILQNQLEDDERSEMFQTVLQVIPTEDGRYLKRCLKNLRLSTNNPVDTGLHCYRAIEAIRKYFHSEFDIPDDEGHRSEAWKTLRDELDVSRSNIEEVKEYADEPRHGGIVEITDEERADVFETTWNIICAFVEYLHEKEDLDPIRVEMPDSNSA</sequence>
<reference evidence="3" key="1">
    <citation type="submission" date="2024-06" db="EMBL/GenBank/DDBJ databases">
        <title>Genome Sequence of an extremely halophilic archaeon isolated from Permian era halite, Salado Formation, Carlsbad, New Mexico: Halobacterium sp. strain NMX12-1.</title>
        <authorList>
            <person name="Sotoa L."/>
            <person name="DasSarma P."/>
            <person name="Anton B.P."/>
            <person name="Vincze T."/>
            <person name="Verma I."/>
            <person name="Eralp B."/>
            <person name="Powers D.W."/>
            <person name="Dozier B.L."/>
            <person name="Roberts R.J."/>
            <person name="DasSarma S."/>
        </authorList>
    </citation>
    <scope>NUCLEOTIDE SEQUENCE</scope>
    <source>
        <strain evidence="3">NMX12-1</strain>
    </source>
</reference>
<dbReference type="AlphaFoldDB" id="A0AAU8CDJ0"/>
<dbReference type="EMBL" id="CP159204">
    <property type="protein sequence ID" value="XCF17097.1"/>
    <property type="molecule type" value="Genomic_DNA"/>
</dbReference>
<dbReference type="KEGG" id="hanx:ABSL23_03540"/>
<gene>
    <name evidence="3" type="ORF">ABSL23_03540</name>
</gene>
<dbReference type="InterPro" id="IPR059012">
    <property type="entry name" value="DUF8168_C"/>
</dbReference>
<evidence type="ECO:0000313" key="3">
    <source>
        <dbReference type="EMBL" id="XCF17097.1"/>
    </source>
</evidence>
<feature type="domain" description="DUF8168" evidence="1">
    <location>
        <begin position="120"/>
        <end position="238"/>
    </location>
</feature>